<protein>
    <submittedName>
        <fullName evidence="2">Uncharacterized protein</fullName>
    </submittedName>
</protein>
<name>A0ABD2NVE9_9CUCU</name>
<comment type="caution">
    <text evidence="2">The sequence shown here is derived from an EMBL/GenBank/DDBJ whole genome shotgun (WGS) entry which is preliminary data.</text>
</comment>
<feature type="region of interest" description="Disordered" evidence="1">
    <location>
        <begin position="75"/>
        <end position="98"/>
    </location>
</feature>
<dbReference type="EMBL" id="JABFTP020000144">
    <property type="protein sequence ID" value="KAL3282682.1"/>
    <property type="molecule type" value="Genomic_DNA"/>
</dbReference>
<proteinExistence type="predicted"/>
<evidence type="ECO:0000256" key="1">
    <source>
        <dbReference type="SAM" id="MobiDB-lite"/>
    </source>
</evidence>
<accession>A0ABD2NVE9</accession>
<dbReference type="AlphaFoldDB" id="A0ABD2NVE9"/>
<feature type="region of interest" description="Disordered" evidence="1">
    <location>
        <begin position="110"/>
        <end position="186"/>
    </location>
</feature>
<feature type="compositionally biased region" description="Basic and acidic residues" evidence="1">
    <location>
        <begin position="167"/>
        <end position="186"/>
    </location>
</feature>
<organism evidence="2 3">
    <name type="scientific">Cryptolaemus montrouzieri</name>
    <dbReference type="NCBI Taxonomy" id="559131"/>
    <lineage>
        <taxon>Eukaryota</taxon>
        <taxon>Metazoa</taxon>
        <taxon>Ecdysozoa</taxon>
        <taxon>Arthropoda</taxon>
        <taxon>Hexapoda</taxon>
        <taxon>Insecta</taxon>
        <taxon>Pterygota</taxon>
        <taxon>Neoptera</taxon>
        <taxon>Endopterygota</taxon>
        <taxon>Coleoptera</taxon>
        <taxon>Polyphaga</taxon>
        <taxon>Cucujiformia</taxon>
        <taxon>Coccinelloidea</taxon>
        <taxon>Coccinellidae</taxon>
        <taxon>Scymninae</taxon>
        <taxon>Scymnini</taxon>
        <taxon>Cryptolaemus</taxon>
    </lineage>
</organism>
<sequence length="218" mass="24685">MDELKPQIAPTEFEEFRSVLRENELGSAMNVFDDRKGLKNLRLLLLRLFTNLGIQKQLQFVKNWNFFQQKYMKTSSIQKPSTSSSASLGTSQENTTSTASTALLSQESFGTKSAATSSDNSVPNVSSQESLEESTVSPTSSCMTPREESIKSKKHHKSKRTSKNSKKHSETKEFHDNIHTEDDEVSRDSQKFFLIQETQEIQAHIEKLQETSLIEGMQ</sequence>
<reference evidence="2 3" key="1">
    <citation type="journal article" date="2021" name="BMC Biol.">
        <title>Horizontally acquired antibacterial genes associated with adaptive radiation of ladybird beetles.</title>
        <authorList>
            <person name="Li H.S."/>
            <person name="Tang X.F."/>
            <person name="Huang Y.H."/>
            <person name="Xu Z.Y."/>
            <person name="Chen M.L."/>
            <person name="Du X.Y."/>
            <person name="Qiu B.Y."/>
            <person name="Chen P.T."/>
            <person name="Zhang W."/>
            <person name="Slipinski A."/>
            <person name="Escalona H.E."/>
            <person name="Waterhouse R.M."/>
            <person name="Zwick A."/>
            <person name="Pang H."/>
        </authorList>
    </citation>
    <scope>NUCLEOTIDE SEQUENCE [LARGE SCALE GENOMIC DNA]</scope>
    <source>
        <strain evidence="2">SYSU2018</strain>
    </source>
</reference>
<feature type="compositionally biased region" description="Basic residues" evidence="1">
    <location>
        <begin position="152"/>
        <end position="166"/>
    </location>
</feature>
<feature type="compositionally biased region" description="Polar residues" evidence="1">
    <location>
        <begin position="110"/>
        <end position="143"/>
    </location>
</feature>
<dbReference type="Proteomes" id="UP001516400">
    <property type="component" value="Unassembled WGS sequence"/>
</dbReference>
<keyword evidence="3" id="KW-1185">Reference proteome</keyword>
<evidence type="ECO:0000313" key="2">
    <source>
        <dbReference type="EMBL" id="KAL3282682.1"/>
    </source>
</evidence>
<gene>
    <name evidence="2" type="ORF">HHI36_005856</name>
</gene>
<evidence type="ECO:0000313" key="3">
    <source>
        <dbReference type="Proteomes" id="UP001516400"/>
    </source>
</evidence>